<feature type="domain" description="GmrSD restriction endonucleases N-terminal" evidence="1">
    <location>
        <begin position="12"/>
        <end position="365"/>
    </location>
</feature>
<dbReference type="RefSeq" id="WP_216570572.1">
    <property type="nucleotide sequence ID" value="NZ_JAHLOQ010000029.1"/>
</dbReference>
<dbReference type="InterPro" id="IPR011089">
    <property type="entry name" value="GmrSD_C"/>
</dbReference>
<sequence length="715" mass="85050">MSFEAKPGSLLNLFRDTDVDQYKIPKYQRAYSWTEEQVKVFCEDLYYAYSNCIEDYFFGAVIMIKDSTNEKIRNIIDGQQRITTFTILIAQLRNLCEEIVFDLEVDSKTKIKYKRQIKQIRDKISDLSQCIEYNIKNDRTIFKLELSNTDKTFFEERLRISKKKDILDTLESIIEFIEEKSNVETDYSELDELRLKNKNKILNIQSTGQYIKYIDLYNELCKDLNTKYEKIKLREHLIIRYLDEKLPMYNIDLNKCMSDLYIEGEDKENIMIFIDSFENTNHNSASHVKILKAWEIIEEELIKPIINIREKEVQAEELINLIDTFIKKTYIVTIISTNEDTAYTMFQVLNDRGRSLGVIDLLRPYTLQMLEGSQYSENTSKNWDKLAEKEDCDKFLATYIESYMKVSQSDKKIHNKYKEKFFKADTEPLEVAKKIEHMVRTYDVYEKIKNGEWPYDTNKTNAWHKNRLKQIISRLSYSKSIPLLLSVYDECTEEDFVSIIDIMERVVFRYITVCEKKSTNLMAVYSKTIEEIRKNKKLNLSDFKIKMNELLKEQGSTMEEFKVKLEGKKLTYSSSSSKKRIQYFLSTLEYYYNDYICNNSSKVLMNPTKTVLNDTNIWIEHIYSQEARPDYKNDYMDNIVNKIGNLTLLQDSDNRKLGNKSFNEKKSGKDYGYDKEKISITNILTRYNKWEKDEYQIRREMYLDMASKIFTLDGE</sequence>
<keyword evidence="3" id="KW-0255">Endonuclease</keyword>
<dbReference type="InterPro" id="IPR004919">
    <property type="entry name" value="GmrSD_N"/>
</dbReference>
<dbReference type="PANTHER" id="PTHR35149:SF2">
    <property type="entry name" value="DUF262 DOMAIN-CONTAINING PROTEIN"/>
    <property type="match status" value="1"/>
</dbReference>
<dbReference type="PANTHER" id="PTHR35149">
    <property type="entry name" value="SLL5132 PROTEIN"/>
    <property type="match status" value="1"/>
</dbReference>
<protein>
    <submittedName>
        <fullName evidence="3">DUF262 domain-containing HNH endonuclease family protein</fullName>
    </submittedName>
</protein>
<evidence type="ECO:0000259" key="2">
    <source>
        <dbReference type="Pfam" id="PF07510"/>
    </source>
</evidence>
<evidence type="ECO:0000259" key="1">
    <source>
        <dbReference type="Pfam" id="PF03235"/>
    </source>
</evidence>
<keyword evidence="4" id="KW-1185">Reference proteome</keyword>
<name>A0ABS6DZX4_9FIRM</name>
<dbReference type="Pfam" id="PF03235">
    <property type="entry name" value="GmrSD_N"/>
    <property type="match status" value="1"/>
</dbReference>
<dbReference type="GO" id="GO:0004519">
    <property type="term" value="F:endonuclease activity"/>
    <property type="evidence" value="ECO:0007669"/>
    <property type="project" value="UniProtKB-KW"/>
</dbReference>
<keyword evidence="3" id="KW-0378">Hydrolase</keyword>
<dbReference type="Pfam" id="PF07510">
    <property type="entry name" value="GmrSD_C"/>
    <property type="match status" value="1"/>
</dbReference>
<evidence type="ECO:0000313" key="3">
    <source>
        <dbReference type="EMBL" id="MBU5336796.1"/>
    </source>
</evidence>
<feature type="domain" description="GmrSD restriction endonucleases C-terminal" evidence="2">
    <location>
        <begin position="558"/>
        <end position="703"/>
    </location>
</feature>
<dbReference type="Proteomes" id="UP001196301">
    <property type="component" value="Unassembled WGS sequence"/>
</dbReference>
<comment type="caution">
    <text evidence="3">The sequence shown here is derived from an EMBL/GenBank/DDBJ whole genome shotgun (WGS) entry which is preliminary data.</text>
</comment>
<evidence type="ECO:0000313" key="4">
    <source>
        <dbReference type="Proteomes" id="UP001196301"/>
    </source>
</evidence>
<accession>A0ABS6DZX4</accession>
<reference evidence="3 4" key="1">
    <citation type="submission" date="2021-06" db="EMBL/GenBank/DDBJ databases">
        <authorList>
            <person name="Sun Q."/>
            <person name="Li D."/>
        </authorList>
    </citation>
    <scope>NUCLEOTIDE SEQUENCE [LARGE SCALE GENOMIC DNA]</scope>
    <source>
        <strain evidence="3 4">N19</strain>
    </source>
</reference>
<organism evidence="3 4">
    <name type="scientific">Intestinibacter bartlettii</name>
    <dbReference type="NCBI Taxonomy" id="261299"/>
    <lineage>
        <taxon>Bacteria</taxon>
        <taxon>Bacillati</taxon>
        <taxon>Bacillota</taxon>
        <taxon>Clostridia</taxon>
        <taxon>Peptostreptococcales</taxon>
        <taxon>Peptostreptococcaceae</taxon>
        <taxon>Intestinibacter</taxon>
    </lineage>
</organism>
<dbReference type="EMBL" id="JAHLOQ010000029">
    <property type="protein sequence ID" value="MBU5336796.1"/>
    <property type="molecule type" value="Genomic_DNA"/>
</dbReference>
<gene>
    <name evidence="3" type="ORF">KQI20_10130</name>
</gene>
<keyword evidence="3" id="KW-0540">Nuclease</keyword>
<proteinExistence type="predicted"/>